<feature type="repeat" description="PPR" evidence="3">
    <location>
        <begin position="322"/>
        <end position="356"/>
    </location>
</feature>
<evidence type="ECO:0008006" key="6">
    <source>
        <dbReference type="Google" id="ProtNLM"/>
    </source>
</evidence>
<protein>
    <recommendedName>
        <fullName evidence="6">Pentatricopeptide repeat-containing protein</fullName>
    </recommendedName>
</protein>
<sequence length="585" mass="65596">MARAHSSMSILRYGSSALVRLTAPLRFLSTDPGGDDGKFQSKPIWDNYQEIAKRVCDITRTRARWEQTLVTEFPSCDFSNPLFLHEFFKHQSNLLISIRFLYWSLSYYGASPDPDSCKFLFDALLKAKAGNAAKSFVARTGFTPQAGSLEQYVTCLFEGGLVGDAMEQFRLLKESGFSPRAKTWSIALSGCVKARRSDLVFVLYSDLVASGGVSDMGEEVTAHLIRAFCLDGNVPRGYKLLRLVLEDGLVPQKAAFDKLIATYCEIRNFNRVSELLHIMIEKKCAPNISTYHAVINGLLKNREGDEALRVFNELKDRGYCPDSVMYSTMITRFCKIGWVGEARKFWFEMISKGFLPDEYTICTMIQALFKIRNVKDANKIFDEMSGKGLGLSTMIYNTMICGLILNKKIEEAWKMFQEMPHKGIARDFVSYRALIWRFGTMGKIRKGKSLLREAIGQGLVSPSSDHATFVGMLRKMGGVKGSKVPVDCVENEGLNPWPLDELIVKGLCKKGFAAEAKDWLVNMLKCGLTPRDKTFRTLLQCLAQGNSMNNSFVVLGFMLKVGCPEGVRSLLIPNFREGQLGLVET</sequence>
<dbReference type="PANTHER" id="PTHR47932:SF62">
    <property type="entry name" value="EXPRESSED PROTEIN"/>
    <property type="match status" value="1"/>
</dbReference>
<keyword evidence="5" id="KW-1185">Reference proteome</keyword>
<evidence type="ECO:0000313" key="4">
    <source>
        <dbReference type="EMBL" id="KAK4767527.1"/>
    </source>
</evidence>
<dbReference type="NCBIfam" id="TIGR00756">
    <property type="entry name" value="PPR"/>
    <property type="match status" value="4"/>
</dbReference>
<dbReference type="Pfam" id="PF13041">
    <property type="entry name" value="PPR_2"/>
    <property type="match status" value="2"/>
</dbReference>
<proteinExistence type="inferred from homology"/>
<gene>
    <name evidence="4" type="ORF">SAY86_015277</name>
</gene>
<comment type="caution">
    <text evidence="4">The sequence shown here is derived from an EMBL/GenBank/DDBJ whole genome shotgun (WGS) entry which is preliminary data.</text>
</comment>
<dbReference type="PROSITE" id="PS51375">
    <property type="entry name" value="PPR"/>
    <property type="match status" value="4"/>
</dbReference>
<accession>A0AAN7KQY8</accession>
<evidence type="ECO:0000256" key="2">
    <source>
        <dbReference type="ARBA" id="ARBA00022737"/>
    </source>
</evidence>
<dbReference type="PANTHER" id="PTHR47932">
    <property type="entry name" value="ATPASE EXPRESSION PROTEIN 3"/>
    <property type="match status" value="1"/>
</dbReference>
<evidence type="ECO:0000256" key="1">
    <source>
        <dbReference type="ARBA" id="ARBA00007626"/>
    </source>
</evidence>
<dbReference type="Proteomes" id="UP001346149">
    <property type="component" value="Unassembled WGS sequence"/>
</dbReference>
<organism evidence="4 5">
    <name type="scientific">Trapa natans</name>
    <name type="common">Water chestnut</name>
    <dbReference type="NCBI Taxonomy" id="22666"/>
    <lineage>
        <taxon>Eukaryota</taxon>
        <taxon>Viridiplantae</taxon>
        <taxon>Streptophyta</taxon>
        <taxon>Embryophyta</taxon>
        <taxon>Tracheophyta</taxon>
        <taxon>Spermatophyta</taxon>
        <taxon>Magnoliopsida</taxon>
        <taxon>eudicotyledons</taxon>
        <taxon>Gunneridae</taxon>
        <taxon>Pentapetalae</taxon>
        <taxon>rosids</taxon>
        <taxon>malvids</taxon>
        <taxon>Myrtales</taxon>
        <taxon>Lythraceae</taxon>
        <taxon>Trapa</taxon>
    </lineage>
</organism>
<feature type="repeat" description="PPR" evidence="3">
    <location>
        <begin position="392"/>
        <end position="426"/>
    </location>
</feature>
<feature type="repeat" description="PPR" evidence="3">
    <location>
        <begin position="357"/>
        <end position="391"/>
    </location>
</feature>
<dbReference type="AlphaFoldDB" id="A0AAN7KQY8"/>
<feature type="repeat" description="PPR" evidence="3">
    <location>
        <begin position="287"/>
        <end position="321"/>
    </location>
</feature>
<evidence type="ECO:0000313" key="5">
    <source>
        <dbReference type="Proteomes" id="UP001346149"/>
    </source>
</evidence>
<evidence type="ECO:0000256" key="3">
    <source>
        <dbReference type="PROSITE-ProRule" id="PRU00708"/>
    </source>
</evidence>
<dbReference type="Gene3D" id="1.25.40.10">
    <property type="entry name" value="Tetratricopeptide repeat domain"/>
    <property type="match status" value="4"/>
</dbReference>
<keyword evidence="2" id="KW-0677">Repeat</keyword>
<reference evidence="4 5" key="1">
    <citation type="journal article" date="2023" name="Hortic Res">
        <title>Pangenome of water caltrop reveals structural variations and asymmetric subgenome divergence after allopolyploidization.</title>
        <authorList>
            <person name="Zhang X."/>
            <person name="Chen Y."/>
            <person name="Wang L."/>
            <person name="Yuan Y."/>
            <person name="Fang M."/>
            <person name="Shi L."/>
            <person name="Lu R."/>
            <person name="Comes H.P."/>
            <person name="Ma Y."/>
            <person name="Chen Y."/>
            <person name="Huang G."/>
            <person name="Zhou Y."/>
            <person name="Zheng Z."/>
            <person name="Qiu Y."/>
        </authorList>
    </citation>
    <scope>NUCLEOTIDE SEQUENCE [LARGE SCALE GENOMIC DNA]</scope>
    <source>
        <strain evidence="4">F231</strain>
    </source>
</reference>
<dbReference type="Pfam" id="PF01535">
    <property type="entry name" value="PPR"/>
    <property type="match status" value="2"/>
</dbReference>
<dbReference type="InterPro" id="IPR002885">
    <property type="entry name" value="PPR_rpt"/>
</dbReference>
<dbReference type="InterPro" id="IPR011990">
    <property type="entry name" value="TPR-like_helical_dom_sf"/>
</dbReference>
<comment type="similarity">
    <text evidence="1">Belongs to the PPR family. P subfamily.</text>
</comment>
<dbReference type="EMBL" id="JAXQNO010000022">
    <property type="protein sequence ID" value="KAK4767527.1"/>
    <property type="molecule type" value="Genomic_DNA"/>
</dbReference>
<name>A0AAN7KQY8_TRANT</name>
<dbReference type="GO" id="GO:0003729">
    <property type="term" value="F:mRNA binding"/>
    <property type="evidence" value="ECO:0007669"/>
    <property type="project" value="TreeGrafter"/>
</dbReference>